<dbReference type="EMBL" id="KX078569">
    <property type="protein sequence ID" value="ANM46441.1"/>
    <property type="molecule type" value="Genomic_DNA"/>
</dbReference>
<dbReference type="InterPro" id="IPR027412">
    <property type="entry name" value="Gp9_C_dom_sf"/>
</dbReference>
<dbReference type="Proteomes" id="UP000203816">
    <property type="component" value="Segment"/>
</dbReference>
<evidence type="ECO:0000313" key="4">
    <source>
        <dbReference type="Proteomes" id="UP000203816"/>
    </source>
</evidence>
<evidence type="ECO:0000259" key="2">
    <source>
        <dbReference type="Pfam" id="PF23618"/>
    </source>
</evidence>
<dbReference type="KEGG" id="vg:29059252"/>
<dbReference type="SUPFAM" id="SSF50017">
    <property type="entry name" value="gp9"/>
    <property type="match status" value="1"/>
</dbReference>
<dbReference type="Gene3D" id="1.20.5.960">
    <property type="entry name" value="Bacteriophage t4 gene product 9 (gp9)"/>
    <property type="match status" value="1"/>
</dbReference>
<organism evidence="3 4">
    <name type="scientific">Morganella phage vB_MmoM_MP1</name>
    <dbReference type="NCBI Taxonomy" id="1852628"/>
    <lineage>
        <taxon>Viruses</taxon>
        <taxon>Duplodnaviria</taxon>
        <taxon>Heunggongvirae</taxon>
        <taxon>Uroviricota</taxon>
        <taxon>Caudoviricetes</taxon>
        <taxon>Pantevenvirales</taxon>
        <taxon>Straboviridae</taxon>
        <taxon>Gualtarvirus</taxon>
        <taxon>Gualtarvirus mp1</taxon>
    </lineage>
</organism>
<accession>A0A192YC57</accession>
<dbReference type="Pfam" id="PF07880">
    <property type="entry name" value="T4_gp9_10_N"/>
    <property type="match status" value="1"/>
</dbReference>
<dbReference type="InterPro" id="IPR027411">
    <property type="entry name" value="Gp9/Gp10_mid_dom_sf"/>
</dbReference>
<dbReference type="Gene3D" id="2.60.40.1680">
    <property type="entry name" value="4-oxalocrotonate tautomerase-like"/>
    <property type="match status" value="1"/>
</dbReference>
<proteinExistence type="predicted"/>
<name>A0A192YC57_9CAUD</name>
<dbReference type="InterPro" id="IPR008987">
    <property type="entry name" value="Baseplate_struct_prot_Gp9/10_N"/>
</dbReference>
<protein>
    <submittedName>
        <fullName evidence="3">Baseplate wedge subunit and tail pin</fullName>
    </submittedName>
</protein>
<dbReference type="OrthoDB" id="5964at10239"/>
<feature type="domain" description="Baseplate protein gp9-like C-terminal" evidence="2">
    <location>
        <begin position="185"/>
        <end position="270"/>
    </location>
</feature>
<dbReference type="RefSeq" id="YP_009280008.1">
    <property type="nucleotide sequence ID" value="NC_031020.1"/>
</dbReference>
<dbReference type="InterPro" id="IPR056391">
    <property type="entry name" value="Baseplate_gp9_C"/>
</dbReference>
<keyword evidence="4" id="KW-1185">Reference proteome</keyword>
<dbReference type="Pfam" id="PF23618">
    <property type="entry name" value="T4_gp9_10_C"/>
    <property type="match status" value="1"/>
</dbReference>
<dbReference type="GeneID" id="29059252"/>
<dbReference type="InterPro" id="IPR036240">
    <property type="entry name" value="Gp9-like_sf"/>
</dbReference>
<evidence type="ECO:0000313" key="3">
    <source>
        <dbReference type="EMBL" id="ANM46441.1"/>
    </source>
</evidence>
<gene>
    <name evidence="3" type="ORF">MP1_gp0150</name>
</gene>
<reference evidence="3 4" key="1">
    <citation type="submission" date="2016-04" db="EMBL/GenBank/DDBJ databases">
        <title>Comparative genomics of Morganella phages MP1 and MP2 define new clades among the T4 and T7-like Viruses.</title>
        <authorList>
            <person name="Pinto G."/>
            <person name="Oliveira A."/>
            <person name="Malgorzata L."/>
            <person name="Kropinski A."/>
            <person name="Azeredo J."/>
        </authorList>
    </citation>
    <scope>NUCLEOTIDE SEQUENCE [LARGE SCALE GENOMIC DNA]</scope>
</reference>
<dbReference type="Gene3D" id="2.60.120.640">
    <property type="entry name" value="gp9"/>
    <property type="match status" value="1"/>
</dbReference>
<evidence type="ECO:0000259" key="1">
    <source>
        <dbReference type="Pfam" id="PF07880"/>
    </source>
</evidence>
<dbReference type="GO" id="GO:0019076">
    <property type="term" value="P:viral release from host cell"/>
    <property type="evidence" value="ECO:0007669"/>
    <property type="project" value="InterPro"/>
</dbReference>
<feature type="domain" description="Baseplate structural protein Gp9/Gp10 N-terminal" evidence="1">
    <location>
        <begin position="5"/>
        <end position="170"/>
    </location>
</feature>
<sequence>MQTSKQLIDTGIKGNSSTGDILYDGGEKLNTDLNSIWNVFGDYRLFDETTQGQNKQTLHGTGYYQKHTRRYYLDSPNGVEMGSLHDIDTTEGKLDLKLPTAKAGEGIVIINSNGSLSIDTPLVINTYGSDVIAGHGRTLTIDSPKSKITIWCTRKEAGVGVWEYKIESMFGLQNLAVDKTIKLDTTETEIPMGNKNSYNAVKFMVHAISHDKLKIKSCEILIAIDHLTNEILKTEYAVLKNTEEELYELSFVVDNGLLKAKVKSNSGNVSFSIKSTDSIKVGVV</sequence>